<evidence type="ECO:0000256" key="1">
    <source>
        <dbReference type="SAM" id="MobiDB-lite"/>
    </source>
</evidence>
<evidence type="ECO:0000313" key="3">
    <source>
        <dbReference type="Proteomes" id="UP001279410"/>
    </source>
</evidence>
<comment type="caution">
    <text evidence="2">The sequence shown here is derived from an EMBL/GenBank/DDBJ whole genome shotgun (WGS) entry which is preliminary data.</text>
</comment>
<feature type="compositionally biased region" description="Basic and acidic residues" evidence="1">
    <location>
        <begin position="31"/>
        <end position="44"/>
    </location>
</feature>
<keyword evidence="3" id="KW-1185">Reference proteome</keyword>
<reference evidence="2" key="1">
    <citation type="submission" date="2022-08" db="EMBL/GenBank/DDBJ databases">
        <title>Genome sequencing of akame (Lates japonicus).</title>
        <authorList>
            <person name="Hashiguchi Y."/>
            <person name="Takahashi H."/>
        </authorList>
    </citation>
    <scope>NUCLEOTIDE SEQUENCE</scope>
    <source>
        <strain evidence="2">Kochi</strain>
    </source>
</reference>
<sequence>MAFISLSHYAKHTHSLGAVSERRDEDEDEEGKGRGGKEQGNRVRAREYLEYFQRGAHWSSSCSTPELRDLPTHLHFNHGNGPSYRAPGGPGEYYSPLALASAQAPTQEPEEEDEDEEGKRRMRQCRGMGASLAQPITLHRKMSPHSWSLGWVRK</sequence>
<organism evidence="2 3">
    <name type="scientific">Lates japonicus</name>
    <name type="common">Japanese lates</name>
    <dbReference type="NCBI Taxonomy" id="270547"/>
    <lineage>
        <taxon>Eukaryota</taxon>
        <taxon>Metazoa</taxon>
        <taxon>Chordata</taxon>
        <taxon>Craniata</taxon>
        <taxon>Vertebrata</taxon>
        <taxon>Euteleostomi</taxon>
        <taxon>Actinopterygii</taxon>
        <taxon>Neopterygii</taxon>
        <taxon>Teleostei</taxon>
        <taxon>Neoteleostei</taxon>
        <taxon>Acanthomorphata</taxon>
        <taxon>Carangaria</taxon>
        <taxon>Carangaria incertae sedis</taxon>
        <taxon>Centropomidae</taxon>
        <taxon>Lates</taxon>
    </lineage>
</organism>
<dbReference type="AlphaFoldDB" id="A0AAD3MB95"/>
<feature type="region of interest" description="Disordered" evidence="1">
    <location>
        <begin position="13"/>
        <end position="44"/>
    </location>
</feature>
<dbReference type="EMBL" id="BRZM01003569">
    <property type="protein sequence ID" value="GLD50374.1"/>
    <property type="molecule type" value="Genomic_DNA"/>
</dbReference>
<protein>
    <submittedName>
        <fullName evidence="2">Zinc finger and BTB domain-containing protein 7A-like protein</fullName>
    </submittedName>
</protein>
<name>A0AAD3MB95_LATJO</name>
<evidence type="ECO:0000313" key="2">
    <source>
        <dbReference type="EMBL" id="GLD50374.1"/>
    </source>
</evidence>
<dbReference type="Proteomes" id="UP001279410">
    <property type="component" value="Unassembled WGS sequence"/>
</dbReference>
<accession>A0AAD3MB95</accession>
<gene>
    <name evidence="2" type="ORF">AKAME5_002792700</name>
</gene>
<feature type="region of interest" description="Disordered" evidence="1">
    <location>
        <begin position="57"/>
        <end position="125"/>
    </location>
</feature>
<proteinExistence type="predicted"/>